<dbReference type="InterPro" id="IPR002938">
    <property type="entry name" value="FAD-bd"/>
</dbReference>
<comment type="similarity">
    <text evidence="1">Belongs to the paxM FAD-dependent monooxygenase family.</text>
</comment>
<dbReference type="PRINTS" id="PR00420">
    <property type="entry name" value="RNGMNOXGNASE"/>
</dbReference>
<dbReference type="PANTHER" id="PTHR13789:SF311">
    <property type="entry name" value="HYDROXYLASE, PUTATIVE (AFU_ORTHOLOGUE AFUA_5G10180)-RELATED"/>
    <property type="match status" value="1"/>
</dbReference>
<dbReference type="FunFam" id="3.50.50.60:FF:000115">
    <property type="entry name" value="Salicylate hydroxylase, putative"/>
    <property type="match status" value="1"/>
</dbReference>
<evidence type="ECO:0000256" key="1">
    <source>
        <dbReference type="ARBA" id="ARBA00007992"/>
    </source>
</evidence>
<evidence type="ECO:0000313" key="8">
    <source>
        <dbReference type="Proteomes" id="UP001227192"/>
    </source>
</evidence>
<dbReference type="EMBL" id="LACB01000226">
    <property type="protein sequence ID" value="KAJ9486129.1"/>
    <property type="molecule type" value="Genomic_DNA"/>
</dbReference>
<feature type="domain" description="FAD-binding" evidence="6">
    <location>
        <begin position="2"/>
        <end position="324"/>
    </location>
</feature>
<dbReference type="PANTHER" id="PTHR13789">
    <property type="entry name" value="MONOOXYGENASE"/>
    <property type="match status" value="1"/>
</dbReference>
<reference evidence="7" key="2">
    <citation type="journal article" date="2016" name="Fungal Biol.">
        <title>Ochratoxin A production by Penicillium thymicola.</title>
        <authorList>
            <person name="Nguyen H.D.T."/>
            <person name="McMullin D.R."/>
            <person name="Ponomareva E."/>
            <person name="Riley R."/>
            <person name="Pomraning K.R."/>
            <person name="Baker S.E."/>
            <person name="Seifert K.A."/>
        </authorList>
    </citation>
    <scope>NUCLEOTIDE SEQUENCE</scope>
    <source>
        <strain evidence="7">DAOM 180753</strain>
    </source>
</reference>
<protein>
    <recommendedName>
        <fullName evidence="6">FAD-binding domain-containing protein</fullName>
    </recommendedName>
</protein>
<evidence type="ECO:0000256" key="5">
    <source>
        <dbReference type="ARBA" id="ARBA00023033"/>
    </source>
</evidence>
<dbReference type="AlphaFoldDB" id="A0AAI9TFI7"/>
<evidence type="ECO:0000256" key="2">
    <source>
        <dbReference type="ARBA" id="ARBA00022630"/>
    </source>
</evidence>
<gene>
    <name evidence="7" type="ORF">VN97_g7217</name>
</gene>
<keyword evidence="2" id="KW-0285">Flavoprotein</keyword>
<dbReference type="InterPro" id="IPR036188">
    <property type="entry name" value="FAD/NAD-bd_sf"/>
</dbReference>
<evidence type="ECO:0000256" key="4">
    <source>
        <dbReference type="ARBA" id="ARBA00023002"/>
    </source>
</evidence>
<keyword evidence="4" id="KW-0560">Oxidoreductase</keyword>
<dbReference type="Gene3D" id="3.50.50.60">
    <property type="entry name" value="FAD/NAD(P)-binding domain"/>
    <property type="match status" value="1"/>
</dbReference>
<comment type="caution">
    <text evidence="7">The sequence shown here is derived from an EMBL/GenBank/DDBJ whole genome shotgun (WGS) entry which is preliminary data.</text>
</comment>
<dbReference type="GO" id="GO:0071949">
    <property type="term" value="F:FAD binding"/>
    <property type="evidence" value="ECO:0007669"/>
    <property type="project" value="InterPro"/>
</dbReference>
<keyword evidence="3" id="KW-0274">FAD</keyword>
<dbReference type="Proteomes" id="UP001227192">
    <property type="component" value="Unassembled WGS sequence"/>
</dbReference>
<keyword evidence="5" id="KW-0503">Monooxygenase</keyword>
<dbReference type="PROSITE" id="PS51257">
    <property type="entry name" value="PROKAR_LIPOPROTEIN"/>
    <property type="match status" value="1"/>
</dbReference>
<reference evidence="7" key="1">
    <citation type="submission" date="2015-06" db="EMBL/GenBank/DDBJ databases">
        <authorList>
            <person name="Nguyen H."/>
        </authorList>
    </citation>
    <scope>NUCLEOTIDE SEQUENCE</scope>
    <source>
        <strain evidence="7">DAOM 180753</strain>
    </source>
</reference>
<dbReference type="GO" id="GO:0004497">
    <property type="term" value="F:monooxygenase activity"/>
    <property type="evidence" value="ECO:0007669"/>
    <property type="project" value="UniProtKB-KW"/>
</dbReference>
<organism evidence="7 8">
    <name type="scientific">Penicillium thymicola</name>
    <dbReference type="NCBI Taxonomy" id="293382"/>
    <lineage>
        <taxon>Eukaryota</taxon>
        <taxon>Fungi</taxon>
        <taxon>Dikarya</taxon>
        <taxon>Ascomycota</taxon>
        <taxon>Pezizomycotina</taxon>
        <taxon>Eurotiomycetes</taxon>
        <taxon>Eurotiomycetidae</taxon>
        <taxon>Eurotiales</taxon>
        <taxon>Aspergillaceae</taxon>
        <taxon>Penicillium</taxon>
    </lineage>
</organism>
<name>A0AAI9TFI7_PENTH</name>
<evidence type="ECO:0000313" key="7">
    <source>
        <dbReference type="EMBL" id="KAJ9486129.1"/>
    </source>
</evidence>
<dbReference type="Pfam" id="PF01494">
    <property type="entry name" value="FAD_binding_3"/>
    <property type="match status" value="1"/>
</dbReference>
<proteinExistence type="inferred from homology"/>
<dbReference type="SUPFAM" id="SSF51905">
    <property type="entry name" value="FAD/NAD(P)-binding domain"/>
    <property type="match status" value="1"/>
</dbReference>
<evidence type="ECO:0000256" key="3">
    <source>
        <dbReference type="ARBA" id="ARBA00022827"/>
    </source>
</evidence>
<evidence type="ECO:0000259" key="6">
    <source>
        <dbReference type="Pfam" id="PF01494"/>
    </source>
</evidence>
<dbReference type="InterPro" id="IPR050493">
    <property type="entry name" value="FAD-dep_Monooxygenase_BioMet"/>
</dbReference>
<accession>A0AAI9TFI7</accession>
<keyword evidence="8" id="KW-1185">Reference proteome</keyword>
<sequence>MKVVIVGGGLGGLACAIGCRREGIDVEILEQSPEVHEVGAGIQIPPNGGRIMRDFGLLPQLLEQGSQVQQVDFRRYKDGRLLRSMPFGDDITEEFGVPWIIIHRVDYHRILLDEAIRLGVDPQLGAEVKDIYTEQPAVLLADGRYISADVVIGADGQMSTVRKAVLGSPHSPVPTGDMAYRATFSRDQLEALDDEKVNELCQKIAVTSWLGPEKHTIFYPLRGGKEFNLVLMRPDNLSSDSRREQGDINEMRESYADWDETLQKLVSCVPSVYKWKLTHLSELESWTKGSVALLGDACHPTLPYQAQGAAMAVEDGAVIGKLLGLLQAHYLDPKNSGSDPSISTRSSAQDLTAAVLTLYEKCRKARTARNVQGAILNRKLFHIPDGVLQMIRDFLLGYCPLIGPNGSIHGSVDVIITGAREYLYPNRNWVPFKPLSRPEPHV</sequence>
<dbReference type="SUPFAM" id="SSF54373">
    <property type="entry name" value="FAD-linked reductases, C-terminal domain"/>
    <property type="match status" value="1"/>
</dbReference>